<dbReference type="CDD" id="cd06588">
    <property type="entry name" value="PhnB_like"/>
    <property type="match status" value="1"/>
</dbReference>
<dbReference type="InterPro" id="IPR028973">
    <property type="entry name" value="PhnB-like"/>
</dbReference>
<protein>
    <submittedName>
        <fullName evidence="2">Glyoxalase superfamily enzyme, possibly 3-demethylubiquinone-9 3-methyltransferase</fullName>
    </submittedName>
</protein>
<proteinExistence type="predicted"/>
<sequence>MTTMQTISPFLWFDDRAEEAAELYVSIFDDSRITNVSRYPEGTPQAGQALAVSFVLEGLEMNALNGGPMYQFNPAISLFVRADTQERIDFLWDSLIADGGAPSRCGWLVDKFGLSWQIVPAALDEGLSDPRPGVAGRVMEAMMKMDKLDVALLKAAREG</sequence>
<keyword evidence="2" id="KW-0808">Transferase</keyword>
<keyword evidence="2" id="KW-0489">Methyltransferase</keyword>
<dbReference type="PANTHER" id="PTHR33990:SF2">
    <property type="entry name" value="PHNB-LIKE DOMAIN-CONTAINING PROTEIN"/>
    <property type="match status" value="1"/>
</dbReference>
<accession>A0A1T5JRG1</accession>
<dbReference type="AlphaFoldDB" id="A0A1T5JRG1"/>
<dbReference type="PIRSF" id="PIRSF021700">
    <property type="entry name" value="3_dmu_93_MTrfase"/>
    <property type="match status" value="1"/>
</dbReference>
<dbReference type="Proteomes" id="UP000190857">
    <property type="component" value="Unassembled WGS sequence"/>
</dbReference>
<evidence type="ECO:0000313" key="2">
    <source>
        <dbReference type="EMBL" id="SKC53905.1"/>
    </source>
</evidence>
<name>A0A1T5JRG1_9MICO</name>
<dbReference type="GO" id="GO:0032259">
    <property type="term" value="P:methylation"/>
    <property type="evidence" value="ECO:0007669"/>
    <property type="project" value="UniProtKB-KW"/>
</dbReference>
<reference evidence="2 3" key="1">
    <citation type="submission" date="2017-02" db="EMBL/GenBank/DDBJ databases">
        <authorList>
            <person name="Peterson S.W."/>
        </authorList>
    </citation>
    <scope>NUCLEOTIDE SEQUENCE [LARGE SCALE GENOMIC DNA]</scope>
    <source>
        <strain evidence="2 3">VKM Ac-2059</strain>
    </source>
</reference>
<keyword evidence="3" id="KW-1185">Reference proteome</keyword>
<dbReference type="Gene3D" id="3.10.180.10">
    <property type="entry name" value="2,3-Dihydroxybiphenyl 1,2-Dioxygenase, domain 1"/>
    <property type="match status" value="1"/>
</dbReference>
<keyword evidence="2" id="KW-0830">Ubiquinone</keyword>
<gene>
    <name evidence="2" type="ORF">SAMN06309945_1786</name>
</gene>
<dbReference type="STRING" id="123320.SAMN06309945_1786"/>
<evidence type="ECO:0000259" key="1">
    <source>
        <dbReference type="Pfam" id="PF06983"/>
    </source>
</evidence>
<organism evidence="2 3">
    <name type="scientific">Okibacterium fritillariae</name>
    <dbReference type="NCBI Taxonomy" id="123320"/>
    <lineage>
        <taxon>Bacteria</taxon>
        <taxon>Bacillati</taxon>
        <taxon>Actinomycetota</taxon>
        <taxon>Actinomycetes</taxon>
        <taxon>Micrococcales</taxon>
        <taxon>Microbacteriaceae</taxon>
        <taxon>Okibacterium</taxon>
    </lineage>
</organism>
<dbReference type="SUPFAM" id="SSF54593">
    <property type="entry name" value="Glyoxalase/Bleomycin resistance protein/Dihydroxybiphenyl dioxygenase"/>
    <property type="match status" value="1"/>
</dbReference>
<feature type="domain" description="PhnB-like" evidence="1">
    <location>
        <begin position="6"/>
        <end position="119"/>
    </location>
</feature>
<evidence type="ECO:0000313" key="3">
    <source>
        <dbReference type="Proteomes" id="UP000190857"/>
    </source>
</evidence>
<dbReference type="PANTHER" id="PTHR33990">
    <property type="entry name" value="PROTEIN YJDN-RELATED"/>
    <property type="match status" value="1"/>
</dbReference>
<dbReference type="InterPro" id="IPR009725">
    <property type="entry name" value="3_dmu_93_MTrfase"/>
</dbReference>
<dbReference type="EMBL" id="FUZP01000001">
    <property type="protein sequence ID" value="SKC53905.1"/>
    <property type="molecule type" value="Genomic_DNA"/>
</dbReference>
<dbReference type="GO" id="GO:0008168">
    <property type="term" value="F:methyltransferase activity"/>
    <property type="evidence" value="ECO:0007669"/>
    <property type="project" value="UniProtKB-KW"/>
</dbReference>
<dbReference type="InterPro" id="IPR029068">
    <property type="entry name" value="Glyas_Bleomycin-R_OHBP_Dase"/>
</dbReference>
<dbReference type="Pfam" id="PF06983">
    <property type="entry name" value="3-dmu-9_3-mt"/>
    <property type="match status" value="1"/>
</dbReference>